<feature type="domain" description="NTF2" evidence="6">
    <location>
        <begin position="6"/>
        <end position="81"/>
    </location>
</feature>
<dbReference type="EMBL" id="BTGU01000030">
    <property type="protein sequence ID" value="GMN49263.1"/>
    <property type="molecule type" value="Genomic_DNA"/>
</dbReference>
<dbReference type="CDD" id="cd00780">
    <property type="entry name" value="NTF2"/>
    <property type="match status" value="1"/>
</dbReference>
<dbReference type="InterPro" id="IPR002075">
    <property type="entry name" value="NTF2_dom"/>
</dbReference>
<keyword evidence="8" id="KW-1185">Reference proteome</keyword>
<dbReference type="GO" id="GO:0005737">
    <property type="term" value="C:cytoplasm"/>
    <property type="evidence" value="ECO:0007669"/>
    <property type="project" value="UniProtKB-SubCell"/>
</dbReference>
<evidence type="ECO:0000256" key="3">
    <source>
        <dbReference type="ARBA" id="ARBA00022490"/>
    </source>
</evidence>
<name>A0AA88A719_FICCA</name>
<evidence type="ECO:0000259" key="6">
    <source>
        <dbReference type="PROSITE" id="PS50177"/>
    </source>
</evidence>
<comment type="caution">
    <text evidence="7">The sequence shown here is derived from an EMBL/GenBank/DDBJ whole genome shotgun (WGS) entry which is preliminary data.</text>
</comment>
<comment type="subcellular location">
    <subcellularLocation>
        <location evidence="2">Cytoplasm</location>
    </subcellularLocation>
    <subcellularLocation>
        <location evidence="1">Nucleus envelope</location>
    </subcellularLocation>
</comment>
<evidence type="ECO:0000313" key="8">
    <source>
        <dbReference type="Proteomes" id="UP001187192"/>
    </source>
</evidence>
<dbReference type="Gene3D" id="3.10.450.50">
    <property type="match status" value="1"/>
</dbReference>
<gene>
    <name evidence="7" type="ORF">TIFTF001_018430</name>
</gene>
<evidence type="ECO:0000256" key="1">
    <source>
        <dbReference type="ARBA" id="ARBA00004259"/>
    </source>
</evidence>
<reference evidence="7" key="1">
    <citation type="submission" date="2023-07" db="EMBL/GenBank/DDBJ databases">
        <title>draft genome sequence of fig (Ficus carica).</title>
        <authorList>
            <person name="Takahashi T."/>
            <person name="Nishimura K."/>
        </authorList>
    </citation>
    <scope>NUCLEOTIDE SEQUENCE</scope>
</reference>
<evidence type="ECO:0000313" key="7">
    <source>
        <dbReference type="EMBL" id="GMN49263.1"/>
    </source>
</evidence>
<dbReference type="GO" id="GO:0005635">
    <property type="term" value="C:nuclear envelope"/>
    <property type="evidence" value="ECO:0007669"/>
    <property type="project" value="UniProtKB-SubCell"/>
</dbReference>
<dbReference type="Pfam" id="PF02136">
    <property type="entry name" value="NTF2"/>
    <property type="match status" value="1"/>
</dbReference>
<accession>A0AA88A719</accession>
<dbReference type="Proteomes" id="UP001187192">
    <property type="component" value="Unassembled WGS sequence"/>
</dbReference>
<evidence type="ECO:0000256" key="2">
    <source>
        <dbReference type="ARBA" id="ARBA00004496"/>
    </source>
</evidence>
<dbReference type="FunFam" id="3.10.450.50:FF:000005">
    <property type="entry name" value="Nuclear transport factor 2"/>
    <property type="match status" value="1"/>
</dbReference>
<dbReference type="PROSITE" id="PS50177">
    <property type="entry name" value="NTF2_DOMAIN"/>
    <property type="match status" value="1"/>
</dbReference>
<evidence type="ECO:0000256" key="5">
    <source>
        <dbReference type="ARBA" id="ARBA00062736"/>
    </source>
</evidence>
<dbReference type="PANTHER" id="PTHR12612">
    <property type="entry name" value="NUCLEAR TRANSPORT FACTOR 2"/>
    <property type="match status" value="1"/>
</dbReference>
<dbReference type="InterPro" id="IPR032710">
    <property type="entry name" value="NTF2-like_dom_sf"/>
</dbReference>
<comment type="function">
    <text evidence="4">Facilitates protein transport into the nucleus. Interacts with various nucleoporins and with Ran-GDP. Could be part of a multicomponent system of cytosolic factors that assemble at the pore complex during nuclear import.</text>
</comment>
<proteinExistence type="predicted"/>
<sequence>MDPDSVAKAFVEHYYSTFDANRAGLANLYQDSSMLTFEGQKIQGSQNIVAKLTSLPFQQCKHSITTVDCQPSGPAGGMLVFDPMKSPGFVYVSNRQVYSLDDLIVVMDFSSLWNLVDFHVVSLVHLDDKKVFAYKEVGKLGCSLASLEGNASVEISL</sequence>
<comment type="subunit">
    <text evidence="5">Interacts with RAN1.</text>
</comment>
<dbReference type="GO" id="GO:0006606">
    <property type="term" value="P:protein import into nucleus"/>
    <property type="evidence" value="ECO:0007669"/>
    <property type="project" value="UniProtKB-ARBA"/>
</dbReference>
<dbReference type="InterPro" id="IPR018222">
    <property type="entry name" value="Nuclear_transport_factor_2_euk"/>
</dbReference>
<organism evidence="7 8">
    <name type="scientific">Ficus carica</name>
    <name type="common">Common fig</name>
    <dbReference type="NCBI Taxonomy" id="3494"/>
    <lineage>
        <taxon>Eukaryota</taxon>
        <taxon>Viridiplantae</taxon>
        <taxon>Streptophyta</taxon>
        <taxon>Embryophyta</taxon>
        <taxon>Tracheophyta</taxon>
        <taxon>Spermatophyta</taxon>
        <taxon>Magnoliopsida</taxon>
        <taxon>eudicotyledons</taxon>
        <taxon>Gunneridae</taxon>
        <taxon>Pentapetalae</taxon>
        <taxon>rosids</taxon>
        <taxon>fabids</taxon>
        <taxon>Rosales</taxon>
        <taxon>Moraceae</taxon>
        <taxon>Ficeae</taxon>
        <taxon>Ficus</taxon>
    </lineage>
</organism>
<dbReference type="InterPro" id="IPR045875">
    <property type="entry name" value="NTF2"/>
</dbReference>
<dbReference type="AlphaFoldDB" id="A0AA88A719"/>
<dbReference type="SUPFAM" id="SSF54427">
    <property type="entry name" value="NTF2-like"/>
    <property type="match status" value="1"/>
</dbReference>
<evidence type="ECO:0000256" key="4">
    <source>
        <dbReference type="ARBA" id="ARBA00058161"/>
    </source>
</evidence>
<keyword evidence="3" id="KW-0963">Cytoplasm</keyword>
<protein>
    <recommendedName>
        <fullName evidence="6">NTF2 domain-containing protein</fullName>
    </recommendedName>
</protein>